<dbReference type="Proteomes" id="UP000555411">
    <property type="component" value="Unassembled WGS sequence"/>
</dbReference>
<organism evidence="1 2">
    <name type="scientific">Paragemmobacter straminiformis</name>
    <dbReference type="NCBI Taxonomy" id="2045119"/>
    <lineage>
        <taxon>Bacteria</taxon>
        <taxon>Pseudomonadati</taxon>
        <taxon>Pseudomonadota</taxon>
        <taxon>Alphaproteobacteria</taxon>
        <taxon>Rhodobacterales</taxon>
        <taxon>Paracoccaceae</taxon>
        <taxon>Paragemmobacter</taxon>
    </lineage>
</organism>
<dbReference type="EMBL" id="JACLQD010000001">
    <property type="protein sequence ID" value="MBC2834200.1"/>
    <property type="molecule type" value="Genomic_DNA"/>
</dbReference>
<dbReference type="AlphaFoldDB" id="A0A842I2N7"/>
<proteinExistence type="predicted"/>
<accession>A0A842I2N7</accession>
<protein>
    <submittedName>
        <fullName evidence="1">Uncharacterized protein</fullName>
    </submittedName>
</protein>
<gene>
    <name evidence="1" type="ORF">H7F16_01690</name>
</gene>
<sequence length="55" mass="6294">MKLGLALLARLTLFRHRREQVDPHFAQRLQRIGAREGLRAVQAGPFRNPHARPAV</sequence>
<evidence type="ECO:0000313" key="1">
    <source>
        <dbReference type="EMBL" id="MBC2834200.1"/>
    </source>
</evidence>
<dbReference type="RefSeq" id="WP_185795821.1">
    <property type="nucleotide sequence ID" value="NZ_JACLQD010000001.1"/>
</dbReference>
<reference evidence="1 2" key="1">
    <citation type="journal article" date="2017" name="Int. J. Syst. Evol. Microbiol.">
        <title>Gemmobacter straminiformis sp. nov., isolated from an artificial fountain.</title>
        <authorList>
            <person name="Kang J.Y."/>
            <person name="Kim M.J."/>
            <person name="Chun J."/>
            <person name="Son K.P."/>
            <person name="Jahng K.Y."/>
        </authorList>
    </citation>
    <scope>NUCLEOTIDE SEQUENCE [LARGE SCALE GENOMIC DNA]</scope>
    <source>
        <strain evidence="1 2">CAM-8</strain>
    </source>
</reference>
<comment type="caution">
    <text evidence="1">The sequence shown here is derived from an EMBL/GenBank/DDBJ whole genome shotgun (WGS) entry which is preliminary data.</text>
</comment>
<name>A0A842I2N7_9RHOB</name>
<keyword evidence="2" id="KW-1185">Reference proteome</keyword>
<evidence type="ECO:0000313" key="2">
    <source>
        <dbReference type="Proteomes" id="UP000555411"/>
    </source>
</evidence>